<dbReference type="KEGG" id="nik:F5I99_00825"/>
<dbReference type="AlphaFoldDB" id="A0A5J6L9V8"/>
<evidence type="ECO:0000256" key="2">
    <source>
        <dbReference type="ARBA" id="ARBA00023163"/>
    </source>
</evidence>
<dbReference type="InterPro" id="IPR007448">
    <property type="entry name" value="Sigma70_reg_Rsd_AlgQ"/>
</dbReference>
<reference evidence="4 5" key="1">
    <citation type="submission" date="2019-09" db="EMBL/GenBank/DDBJ databases">
        <title>Nitrincola iocasae sp. nov., a bacterium isolated from the sediment collected at a cold seep field in South China Sea.</title>
        <authorList>
            <person name="Zhang H."/>
            <person name="Wang H."/>
            <person name="Li C."/>
        </authorList>
    </citation>
    <scope>NUCLEOTIDE SEQUENCE [LARGE SCALE GENOMIC DNA]</scope>
    <source>
        <strain evidence="4 5">KXZD1103</strain>
    </source>
</reference>
<proteinExistence type="inferred from homology"/>
<dbReference type="EMBL" id="CP044222">
    <property type="protein sequence ID" value="QEW05158.1"/>
    <property type="molecule type" value="Genomic_DNA"/>
</dbReference>
<organism evidence="4 5">
    <name type="scientific">Nitrincola iocasae</name>
    <dbReference type="NCBI Taxonomy" id="2614693"/>
    <lineage>
        <taxon>Bacteria</taxon>
        <taxon>Pseudomonadati</taxon>
        <taxon>Pseudomonadota</taxon>
        <taxon>Gammaproteobacteria</taxon>
        <taxon>Oceanospirillales</taxon>
        <taxon>Oceanospirillaceae</taxon>
        <taxon>Nitrincola</taxon>
    </lineage>
</organism>
<keyword evidence="1 3" id="KW-0805">Transcription regulation</keyword>
<evidence type="ECO:0000313" key="4">
    <source>
        <dbReference type="EMBL" id="QEW05158.1"/>
    </source>
</evidence>
<evidence type="ECO:0000256" key="1">
    <source>
        <dbReference type="ARBA" id="ARBA00023015"/>
    </source>
</evidence>
<sequence>MLEKCRNAKERWGGVSQIIDQWLEQRQQVISGFINLPDAEVGEMLNARLDEFCSNLIDYISSGHFEVYEQLLNEGKDFKDGSVAEAQKLLPLIQSSTDSALDFNDVIHGFSSPTLRELRDFSTQLSCLGEKLEERFELEDQLIEILHNAHKEQINATA</sequence>
<dbReference type="InterPro" id="IPR038309">
    <property type="entry name" value="Rsd/AlgQ_sf"/>
</dbReference>
<dbReference type="GO" id="GO:0006355">
    <property type="term" value="P:regulation of DNA-templated transcription"/>
    <property type="evidence" value="ECO:0007669"/>
    <property type="project" value="InterPro"/>
</dbReference>
<dbReference type="NCBIfam" id="NF008723">
    <property type="entry name" value="PRK11718.1"/>
    <property type="match status" value="1"/>
</dbReference>
<protein>
    <submittedName>
        <fullName evidence="4">Sigma D regulator</fullName>
    </submittedName>
</protein>
<dbReference type="RefSeq" id="WP_151053223.1">
    <property type="nucleotide sequence ID" value="NZ_CP044222.1"/>
</dbReference>
<name>A0A5J6L9V8_9GAMM</name>
<accession>A0A5J6L9V8</accession>
<evidence type="ECO:0000256" key="3">
    <source>
        <dbReference type="RuleBase" id="RU004409"/>
    </source>
</evidence>
<dbReference type="Gene3D" id="1.20.120.1370">
    <property type="entry name" value="Regulator of RNA polymerase sigma(70) subunit, domain 4"/>
    <property type="match status" value="1"/>
</dbReference>
<keyword evidence="2 3" id="KW-0804">Transcription</keyword>
<dbReference type="Proteomes" id="UP000325606">
    <property type="component" value="Chromosome"/>
</dbReference>
<gene>
    <name evidence="4" type="ORF">F5I99_00825</name>
</gene>
<evidence type="ECO:0000313" key="5">
    <source>
        <dbReference type="Proteomes" id="UP000325606"/>
    </source>
</evidence>
<keyword evidence="5" id="KW-1185">Reference proteome</keyword>
<dbReference type="Pfam" id="PF04353">
    <property type="entry name" value="Rsd_AlgQ"/>
    <property type="match status" value="1"/>
</dbReference>
<dbReference type="PIRSF" id="PIRSF016548">
    <property type="entry name" value="Rsd_AlgQ"/>
    <property type="match status" value="1"/>
</dbReference>
<comment type="similarity">
    <text evidence="3">Belongs to the Rsd/AlgQ family.</text>
</comment>